<dbReference type="STRING" id="51031.W2T6N8"/>
<evidence type="ECO:0000256" key="1">
    <source>
        <dbReference type="ARBA" id="ARBA00004167"/>
    </source>
</evidence>
<dbReference type="InterPro" id="IPR011042">
    <property type="entry name" value="6-blade_b-propeller_TolB-like"/>
</dbReference>
<dbReference type="InterPro" id="IPR036055">
    <property type="entry name" value="LDL_receptor-like_sf"/>
</dbReference>
<name>W2T6N8_NECAM</name>
<dbReference type="KEGG" id="nai:NECAME_11519"/>
<feature type="disulfide bond" evidence="9">
    <location>
        <begin position="240"/>
        <end position="258"/>
    </location>
</feature>
<keyword evidence="2" id="KW-0812">Transmembrane</keyword>
<comment type="caution">
    <text evidence="9">Lacks conserved residue(s) required for the propagation of feature annotation.</text>
</comment>
<dbReference type="Gene3D" id="4.10.400.10">
    <property type="entry name" value="Low-density Lipoprotein Receptor"/>
    <property type="match status" value="2"/>
</dbReference>
<dbReference type="Pfam" id="PF00057">
    <property type="entry name" value="Ldl_recept_a"/>
    <property type="match status" value="2"/>
</dbReference>
<proteinExistence type="predicted"/>
<keyword evidence="11" id="KW-1185">Reference proteome</keyword>
<evidence type="ECO:0000256" key="8">
    <source>
        <dbReference type="ARBA" id="ARBA00023180"/>
    </source>
</evidence>
<evidence type="ECO:0000256" key="5">
    <source>
        <dbReference type="ARBA" id="ARBA00023136"/>
    </source>
</evidence>
<keyword evidence="8" id="KW-0325">Glycoprotein</keyword>
<dbReference type="PROSITE" id="PS01209">
    <property type="entry name" value="LDLRA_1"/>
    <property type="match status" value="1"/>
</dbReference>
<dbReference type="InterPro" id="IPR002172">
    <property type="entry name" value="LDrepeatLR_classA_rpt"/>
</dbReference>
<dbReference type="SUPFAM" id="SSF57424">
    <property type="entry name" value="LDL receptor-like module"/>
    <property type="match status" value="2"/>
</dbReference>
<evidence type="ECO:0000256" key="7">
    <source>
        <dbReference type="ARBA" id="ARBA00023170"/>
    </source>
</evidence>
<gene>
    <name evidence="10" type="ORF">NECAME_11519</name>
</gene>
<dbReference type="CDD" id="cd00112">
    <property type="entry name" value="LDLa"/>
    <property type="match status" value="2"/>
</dbReference>
<dbReference type="InterPro" id="IPR023415">
    <property type="entry name" value="LDLR_class-A_CS"/>
</dbReference>
<dbReference type="EMBL" id="KI660213">
    <property type="protein sequence ID" value="ETN76667.1"/>
    <property type="molecule type" value="Genomic_DNA"/>
</dbReference>
<evidence type="ECO:0000256" key="9">
    <source>
        <dbReference type="PROSITE-ProRule" id="PRU00124"/>
    </source>
</evidence>
<dbReference type="OrthoDB" id="10013209at2759"/>
<dbReference type="SMART" id="SM00192">
    <property type="entry name" value="LDLa"/>
    <property type="match status" value="2"/>
</dbReference>
<dbReference type="Proteomes" id="UP000053676">
    <property type="component" value="Unassembled WGS sequence"/>
</dbReference>
<sequence>MHDPHLKDYPLLGKRKLAKYLFYSCTTQLRQHNIIRARLGGNDLDPTTLVSFFSFNPIVMTIDVAARKVYWLDPFQYSLYRVDVRGGEKEDYGVNRAAPKNDGEFDVILIDSLPVASQLYFFENASISVSKCLENNGGCEQLCYPVNCPNAKNCDDISRKCGCADGFIVDRTNPDKCSALSSGASTKCDENTQFKCKHTETCIAREKICNGKWDCYDGSDEDLRGICAGNFSCGPDEFRCDSMTCIPEYLLCDGRADCEDRSDEKWTVCRGTAFNDWRHLISSVG</sequence>
<keyword evidence="5" id="KW-0472">Membrane</keyword>
<dbReference type="PROSITE" id="PS50068">
    <property type="entry name" value="LDLRA_2"/>
    <property type="match status" value="2"/>
</dbReference>
<organism evidence="10 11">
    <name type="scientific">Necator americanus</name>
    <name type="common">Human hookworm</name>
    <dbReference type="NCBI Taxonomy" id="51031"/>
    <lineage>
        <taxon>Eukaryota</taxon>
        <taxon>Metazoa</taxon>
        <taxon>Ecdysozoa</taxon>
        <taxon>Nematoda</taxon>
        <taxon>Chromadorea</taxon>
        <taxon>Rhabditida</taxon>
        <taxon>Rhabditina</taxon>
        <taxon>Rhabditomorpha</taxon>
        <taxon>Strongyloidea</taxon>
        <taxon>Ancylostomatidae</taxon>
        <taxon>Bunostominae</taxon>
        <taxon>Necator</taxon>
    </lineage>
</organism>
<keyword evidence="3" id="KW-0677">Repeat</keyword>
<accession>W2T6N8</accession>
<dbReference type="Gene3D" id="2.120.10.30">
    <property type="entry name" value="TolB, C-terminal domain"/>
    <property type="match status" value="1"/>
</dbReference>
<dbReference type="AlphaFoldDB" id="W2T6N8"/>
<dbReference type="GO" id="GO:0006898">
    <property type="term" value="P:receptor-mediated endocytosis"/>
    <property type="evidence" value="ECO:0007669"/>
    <property type="project" value="TreeGrafter"/>
</dbReference>
<evidence type="ECO:0000256" key="4">
    <source>
        <dbReference type="ARBA" id="ARBA00022989"/>
    </source>
</evidence>
<dbReference type="InterPro" id="IPR051221">
    <property type="entry name" value="LDLR-related"/>
</dbReference>
<protein>
    <submittedName>
        <fullName evidence="10">Low-density lipoprotein receptor domain class A</fullName>
    </submittedName>
</protein>
<comment type="subcellular location">
    <subcellularLocation>
        <location evidence="1">Membrane</location>
        <topology evidence="1">Single-pass membrane protein</topology>
    </subcellularLocation>
</comment>
<evidence type="ECO:0000256" key="6">
    <source>
        <dbReference type="ARBA" id="ARBA00023157"/>
    </source>
</evidence>
<dbReference type="GO" id="GO:0016324">
    <property type="term" value="C:apical plasma membrane"/>
    <property type="evidence" value="ECO:0007669"/>
    <property type="project" value="TreeGrafter"/>
</dbReference>
<keyword evidence="6 9" id="KW-1015">Disulfide bond</keyword>
<dbReference type="PRINTS" id="PR00261">
    <property type="entry name" value="LDLRECEPTOR"/>
</dbReference>
<evidence type="ECO:0000256" key="2">
    <source>
        <dbReference type="ARBA" id="ARBA00022692"/>
    </source>
</evidence>
<evidence type="ECO:0000313" key="10">
    <source>
        <dbReference type="EMBL" id="ETN76667.1"/>
    </source>
</evidence>
<dbReference type="PANTHER" id="PTHR22722">
    <property type="entry name" value="LOW-DENSITY LIPOPROTEIN RECEPTOR-RELATED PROTEIN 2-RELATED"/>
    <property type="match status" value="1"/>
</dbReference>
<evidence type="ECO:0000313" key="11">
    <source>
        <dbReference type="Proteomes" id="UP000053676"/>
    </source>
</evidence>
<feature type="disulfide bond" evidence="9">
    <location>
        <begin position="233"/>
        <end position="245"/>
    </location>
</feature>
<keyword evidence="4" id="KW-1133">Transmembrane helix</keyword>
<keyword evidence="7 10" id="KW-0675">Receptor</keyword>
<dbReference type="GO" id="GO:0043235">
    <property type="term" value="C:receptor complex"/>
    <property type="evidence" value="ECO:0007669"/>
    <property type="project" value="TreeGrafter"/>
</dbReference>
<dbReference type="GO" id="GO:0042562">
    <property type="term" value="F:hormone binding"/>
    <property type="evidence" value="ECO:0007669"/>
    <property type="project" value="TreeGrafter"/>
</dbReference>
<dbReference type="PANTHER" id="PTHR22722:SF15">
    <property type="entry name" value="LOW-DENSITY LIPOPROTEIN RECEPTOR-RELATED"/>
    <property type="match status" value="1"/>
</dbReference>
<reference evidence="11" key="1">
    <citation type="journal article" date="2014" name="Nat. Genet.">
        <title>Genome of the human hookworm Necator americanus.</title>
        <authorList>
            <person name="Tang Y.T."/>
            <person name="Gao X."/>
            <person name="Rosa B.A."/>
            <person name="Abubucker S."/>
            <person name="Hallsworth-Pepin K."/>
            <person name="Martin J."/>
            <person name="Tyagi R."/>
            <person name="Heizer E."/>
            <person name="Zhang X."/>
            <person name="Bhonagiri-Palsikar V."/>
            <person name="Minx P."/>
            <person name="Warren W.C."/>
            <person name="Wang Q."/>
            <person name="Zhan B."/>
            <person name="Hotez P.J."/>
            <person name="Sternberg P.W."/>
            <person name="Dougall A."/>
            <person name="Gaze S.T."/>
            <person name="Mulvenna J."/>
            <person name="Sotillo J."/>
            <person name="Ranganathan S."/>
            <person name="Rabelo E.M."/>
            <person name="Wilson R.K."/>
            <person name="Felgner P.L."/>
            <person name="Bethony J."/>
            <person name="Hawdon J.M."/>
            <person name="Gasser R.B."/>
            <person name="Loukas A."/>
            <person name="Mitreva M."/>
        </authorList>
    </citation>
    <scope>NUCLEOTIDE SEQUENCE [LARGE SCALE GENOMIC DNA]</scope>
</reference>
<keyword evidence="10" id="KW-0449">Lipoprotein</keyword>
<evidence type="ECO:0000256" key="3">
    <source>
        <dbReference type="ARBA" id="ARBA00022737"/>
    </source>
</evidence>